<accession>A0A1A8BQ10</accession>
<gene>
    <name evidence="1" type="primary">Nfu_g_1_005923</name>
</gene>
<organism evidence="1">
    <name type="scientific">Nothobranchius kadleci</name>
    <name type="common">African annual killifish</name>
    <dbReference type="NCBI Taxonomy" id="1051664"/>
    <lineage>
        <taxon>Eukaryota</taxon>
        <taxon>Metazoa</taxon>
        <taxon>Chordata</taxon>
        <taxon>Craniata</taxon>
        <taxon>Vertebrata</taxon>
        <taxon>Euteleostomi</taxon>
        <taxon>Actinopterygii</taxon>
        <taxon>Neopterygii</taxon>
        <taxon>Teleostei</taxon>
        <taxon>Neoteleostei</taxon>
        <taxon>Acanthomorphata</taxon>
        <taxon>Ovalentaria</taxon>
        <taxon>Atherinomorphae</taxon>
        <taxon>Cyprinodontiformes</taxon>
        <taxon>Nothobranchiidae</taxon>
        <taxon>Nothobranchius</taxon>
    </lineage>
</organism>
<dbReference type="AlphaFoldDB" id="A0A1A8BQ10"/>
<protein>
    <submittedName>
        <fullName evidence="1">Uncharacterized protein</fullName>
    </submittedName>
</protein>
<feature type="non-terminal residue" evidence="1">
    <location>
        <position position="38"/>
    </location>
</feature>
<sequence length="38" mass="4051">MEKLSGEMECPRAAVESRVKAGDDLGAAVADHRPRAPE</sequence>
<reference evidence="1" key="1">
    <citation type="submission" date="2016-05" db="EMBL/GenBank/DDBJ databases">
        <authorList>
            <person name="Lavstsen T."/>
            <person name="Jespersen J.S."/>
        </authorList>
    </citation>
    <scope>NUCLEOTIDE SEQUENCE</scope>
    <source>
        <tissue evidence="1">Brain</tissue>
    </source>
</reference>
<evidence type="ECO:0000313" key="1">
    <source>
        <dbReference type="EMBL" id="SBP68938.1"/>
    </source>
</evidence>
<name>A0A1A8BQ10_NOTKA</name>
<dbReference type="EMBL" id="HADZ01004997">
    <property type="protein sequence ID" value="SBP68938.1"/>
    <property type="molecule type" value="Transcribed_RNA"/>
</dbReference>
<proteinExistence type="predicted"/>
<reference evidence="1" key="2">
    <citation type="submission" date="2016-06" db="EMBL/GenBank/DDBJ databases">
        <title>The genome of a short-lived fish provides insights into sex chromosome evolution and the genetic control of aging.</title>
        <authorList>
            <person name="Reichwald K."/>
            <person name="Felder M."/>
            <person name="Petzold A."/>
            <person name="Koch P."/>
            <person name="Groth M."/>
            <person name="Platzer M."/>
        </authorList>
    </citation>
    <scope>NUCLEOTIDE SEQUENCE</scope>
    <source>
        <tissue evidence="1">Brain</tissue>
    </source>
</reference>